<dbReference type="Gene3D" id="3.90.1410.10">
    <property type="entry name" value="set domain protein methyltransferase, domain 1"/>
    <property type="match status" value="1"/>
</dbReference>
<dbReference type="PANTHER" id="PTHR13271">
    <property type="entry name" value="UNCHARACTERIZED PUTATIVE METHYLTRANSFERASE"/>
    <property type="match status" value="1"/>
</dbReference>
<feature type="region of interest" description="Disordered" evidence="1">
    <location>
        <begin position="530"/>
        <end position="556"/>
    </location>
</feature>
<dbReference type="InterPro" id="IPR046341">
    <property type="entry name" value="SET_dom_sf"/>
</dbReference>
<gene>
    <name evidence="2" type="ORF">MNEG_1013</name>
</gene>
<dbReference type="Proteomes" id="UP000054498">
    <property type="component" value="Unassembled WGS sequence"/>
</dbReference>
<organism evidence="2 3">
    <name type="scientific">Monoraphidium neglectum</name>
    <dbReference type="NCBI Taxonomy" id="145388"/>
    <lineage>
        <taxon>Eukaryota</taxon>
        <taxon>Viridiplantae</taxon>
        <taxon>Chlorophyta</taxon>
        <taxon>core chlorophytes</taxon>
        <taxon>Chlorophyceae</taxon>
        <taxon>CS clade</taxon>
        <taxon>Sphaeropleales</taxon>
        <taxon>Selenastraceae</taxon>
        <taxon>Monoraphidium</taxon>
    </lineage>
</organism>
<dbReference type="GO" id="GO:0016279">
    <property type="term" value="F:protein-lysine N-methyltransferase activity"/>
    <property type="evidence" value="ECO:0007669"/>
    <property type="project" value="TreeGrafter"/>
</dbReference>
<dbReference type="EMBL" id="KK100313">
    <property type="protein sequence ID" value="KIZ06940.1"/>
    <property type="molecule type" value="Genomic_DNA"/>
</dbReference>
<proteinExistence type="predicted"/>
<dbReference type="AlphaFoldDB" id="A0A0D2MWL3"/>
<dbReference type="CDD" id="cd10527">
    <property type="entry name" value="SET_LSMT"/>
    <property type="match status" value="1"/>
</dbReference>
<evidence type="ECO:0000313" key="2">
    <source>
        <dbReference type="EMBL" id="KIZ06940.1"/>
    </source>
</evidence>
<feature type="region of interest" description="Disordered" evidence="1">
    <location>
        <begin position="399"/>
        <end position="430"/>
    </location>
</feature>
<dbReference type="InterPro" id="IPR050600">
    <property type="entry name" value="SETD3_SETD6_MTase"/>
</dbReference>
<evidence type="ECO:0000313" key="3">
    <source>
        <dbReference type="Proteomes" id="UP000054498"/>
    </source>
</evidence>
<evidence type="ECO:0000256" key="1">
    <source>
        <dbReference type="SAM" id="MobiDB-lite"/>
    </source>
</evidence>
<dbReference type="SUPFAM" id="SSF82199">
    <property type="entry name" value="SET domain"/>
    <property type="match status" value="1"/>
</dbReference>
<dbReference type="PANTHER" id="PTHR13271:SF154">
    <property type="entry name" value="GRIP DOMAIN-CONTAINING PROTEIN"/>
    <property type="match status" value="1"/>
</dbReference>
<feature type="region of interest" description="Disordered" evidence="1">
    <location>
        <begin position="244"/>
        <end position="267"/>
    </location>
</feature>
<feature type="compositionally biased region" description="Gly residues" evidence="1">
    <location>
        <begin position="417"/>
        <end position="430"/>
    </location>
</feature>
<feature type="compositionally biased region" description="Low complexity" evidence="1">
    <location>
        <begin position="545"/>
        <end position="556"/>
    </location>
</feature>
<dbReference type="KEGG" id="mng:MNEG_1013"/>
<protein>
    <recommendedName>
        <fullName evidence="4">SET domain-containing protein</fullName>
    </recommendedName>
</protein>
<accession>A0A0D2MWL3</accession>
<dbReference type="OrthoDB" id="42889at2759"/>
<dbReference type="GeneID" id="25727261"/>
<dbReference type="RefSeq" id="XP_013905959.1">
    <property type="nucleotide sequence ID" value="XM_014050505.1"/>
</dbReference>
<reference evidence="2 3" key="1">
    <citation type="journal article" date="2013" name="BMC Genomics">
        <title>Reconstruction of the lipid metabolism for the microalga Monoraphidium neglectum from its genome sequence reveals characteristics suitable for biofuel production.</title>
        <authorList>
            <person name="Bogen C."/>
            <person name="Al-Dilaimi A."/>
            <person name="Albersmeier A."/>
            <person name="Wichmann J."/>
            <person name="Grundmann M."/>
            <person name="Rupp O."/>
            <person name="Lauersen K.J."/>
            <person name="Blifernez-Klassen O."/>
            <person name="Kalinowski J."/>
            <person name="Goesmann A."/>
            <person name="Mussgnug J.H."/>
            <person name="Kruse O."/>
        </authorList>
    </citation>
    <scope>NUCLEOTIDE SEQUENCE [LARGE SCALE GENOMIC DNA]</scope>
    <source>
        <strain evidence="2 3">SAG 48.87</strain>
    </source>
</reference>
<evidence type="ECO:0008006" key="4">
    <source>
        <dbReference type="Google" id="ProtNLM"/>
    </source>
</evidence>
<keyword evidence="3" id="KW-1185">Reference proteome</keyword>
<name>A0A0D2MWL3_9CHLO</name>
<sequence>MRRRQDPGAGQGLVSTAQLRRSMRQKWLGRRLGALVTGQRTLVAAEVPLTLALTSEAAKDDPDLGASYAELMDLGLVDERAAVVTMLLVERMRGRESRYAPWIRLLPTSFTTPLWFDEEQLRELRGTTLAAAAATHMRTLRAQWQRLQPAVAAMLRQVNAPEEPAFEDFAWAYSVFWSRGQSLPVPERAAAAEEEGERGGAAGGALRVVVREGVVPGLDFANHSAQANCWWEVVEADLGAGPARAASGQLEGGGGGSSSSRSSSTGGVNGHGCYVQLVTNRACLPKAGSELTISYGDKSNEELLMLYGFATQNNPNDQLMIPCPLPPRQEWPDETVGRLRLLQARGLRPQLFLSASRLAALQEGAPGRERGSALDGDARRVLEAFVMSPAELAARLDALERGGGGGGGDDDDEEWPAGGGEGRPAGSGAGAGARAAAAARVERLGAEMALITTLVRLLELKVVELEGEEEGTGPLEGDEVRLEEQGGGRLAPWLRSCLLYRAGQKRLARGWLAAARRELQETLGALRAAEEAERGTGEAEDTSGVAPVAAAAATAG</sequence>